<dbReference type="PANTHER" id="PTHR47577:SF1">
    <property type="entry name" value="THAP DOMAIN-CONTAINING PROTEIN 6"/>
    <property type="match status" value="1"/>
</dbReference>
<dbReference type="InterPro" id="IPR048365">
    <property type="entry name" value="TNP-like_RNaseH_N"/>
</dbReference>
<dbReference type="InterPro" id="IPR006612">
    <property type="entry name" value="THAP_Znf"/>
</dbReference>
<name>A0A151P0S4_ALLMI</name>
<gene>
    <name evidence="7" type="primary">THAP9</name>
    <name evidence="7" type="ORF">Y1Q_0022383</name>
</gene>
<dbReference type="AlphaFoldDB" id="A0A151P0S4"/>
<dbReference type="Pfam" id="PF05485">
    <property type="entry name" value="THAP"/>
    <property type="match status" value="1"/>
</dbReference>
<evidence type="ECO:0000313" key="7">
    <source>
        <dbReference type="EMBL" id="KYO42721.1"/>
    </source>
</evidence>
<evidence type="ECO:0000256" key="2">
    <source>
        <dbReference type="ARBA" id="ARBA00022771"/>
    </source>
</evidence>
<dbReference type="GO" id="GO:0003677">
    <property type="term" value="F:DNA binding"/>
    <property type="evidence" value="ECO:0007669"/>
    <property type="project" value="UniProtKB-UniRule"/>
</dbReference>
<proteinExistence type="predicted"/>
<keyword evidence="4 5" id="KW-0238">DNA-binding</keyword>
<dbReference type="Proteomes" id="UP000050525">
    <property type="component" value="Unassembled WGS sequence"/>
</dbReference>
<comment type="caution">
    <text evidence="7">The sequence shown here is derived from an EMBL/GenBank/DDBJ whole genome shotgun (WGS) entry which is preliminary data.</text>
</comment>
<keyword evidence="8" id="KW-1185">Reference proteome</keyword>
<keyword evidence="1" id="KW-0479">Metal-binding</keyword>
<dbReference type="EMBL" id="AKHW03001358">
    <property type="protein sequence ID" value="KYO42721.1"/>
    <property type="molecule type" value="Genomic_DNA"/>
</dbReference>
<feature type="domain" description="THAP-type" evidence="6">
    <location>
        <begin position="1"/>
        <end position="87"/>
    </location>
</feature>
<evidence type="ECO:0000313" key="8">
    <source>
        <dbReference type="Proteomes" id="UP000050525"/>
    </source>
</evidence>
<evidence type="ECO:0000256" key="5">
    <source>
        <dbReference type="PROSITE-ProRule" id="PRU00309"/>
    </source>
</evidence>
<keyword evidence="3" id="KW-0862">Zinc</keyword>
<evidence type="ECO:0000256" key="3">
    <source>
        <dbReference type="ARBA" id="ARBA00022833"/>
    </source>
</evidence>
<dbReference type="Pfam" id="PF12017">
    <property type="entry name" value="Tnp_P_element"/>
    <property type="match status" value="1"/>
</dbReference>
<protein>
    <submittedName>
        <fullName evidence="7">DNA transposase THAP9 isoform B</fullName>
    </submittedName>
</protein>
<dbReference type="Pfam" id="PF21787">
    <property type="entry name" value="TNP-like_RNaseH_N"/>
    <property type="match status" value="1"/>
</dbReference>
<dbReference type="PANTHER" id="PTHR47577">
    <property type="entry name" value="THAP DOMAIN-CONTAINING PROTEIN 6"/>
    <property type="match status" value="1"/>
</dbReference>
<dbReference type="SUPFAM" id="SSF57716">
    <property type="entry name" value="Glucocorticoid receptor-like (DNA-binding domain)"/>
    <property type="match status" value="1"/>
</dbReference>
<keyword evidence="2 5" id="KW-0863">Zinc-finger</keyword>
<dbReference type="GO" id="GO:0008270">
    <property type="term" value="F:zinc ion binding"/>
    <property type="evidence" value="ECO:0007669"/>
    <property type="project" value="UniProtKB-KW"/>
</dbReference>
<evidence type="ECO:0000259" key="6">
    <source>
        <dbReference type="PROSITE" id="PS50950"/>
    </source>
</evidence>
<reference evidence="7 8" key="1">
    <citation type="journal article" date="2012" name="Genome Biol.">
        <title>Sequencing three crocodilian genomes to illuminate the evolution of archosaurs and amniotes.</title>
        <authorList>
            <person name="St John J.A."/>
            <person name="Braun E.L."/>
            <person name="Isberg S.R."/>
            <person name="Miles L.G."/>
            <person name="Chong A.Y."/>
            <person name="Gongora J."/>
            <person name="Dalzell P."/>
            <person name="Moran C."/>
            <person name="Bed'hom B."/>
            <person name="Abzhanov A."/>
            <person name="Burgess S.C."/>
            <person name="Cooksey A.M."/>
            <person name="Castoe T.A."/>
            <person name="Crawford N.G."/>
            <person name="Densmore L.D."/>
            <person name="Drew J.C."/>
            <person name="Edwards S.V."/>
            <person name="Faircloth B.C."/>
            <person name="Fujita M.K."/>
            <person name="Greenwold M.J."/>
            <person name="Hoffmann F.G."/>
            <person name="Howard J.M."/>
            <person name="Iguchi T."/>
            <person name="Janes D.E."/>
            <person name="Khan S.Y."/>
            <person name="Kohno S."/>
            <person name="de Koning A.J."/>
            <person name="Lance S.L."/>
            <person name="McCarthy F.M."/>
            <person name="McCormack J.E."/>
            <person name="Merchant M.E."/>
            <person name="Peterson D.G."/>
            <person name="Pollock D.D."/>
            <person name="Pourmand N."/>
            <person name="Raney B.J."/>
            <person name="Roessler K.A."/>
            <person name="Sanford J.R."/>
            <person name="Sawyer R.H."/>
            <person name="Schmidt C.J."/>
            <person name="Triplett E.W."/>
            <person name="Tuberville T.D."/>
            <person name="Venegas-Anaya M."/>
            <person name="Howard J.T."/>
            <person name="Jarvis E.D."/>
            <person name="Guillette L.J.Jr."/>
            <person name="Glenn T.C."/>
            <person name="Green R.E."/>
            <person name="Ray D.A."/>
        </authorList>
    </citation>
    <scope>NUCLEOTIDE SEQUENCE [LARGE SCALE GENOMIC DNA]</scope>
    <source>
        <strain evidence="7">KSC_2009_1</strain>
    </source>
</reference>
<dbReference type="InterPro" id="IPR021896">
    <property type="entry name" value="THAP9-like_HTH"/>
</dbReference>
<evidence type="ECO:0000256" key="1">
    <source>
        <dbReference type="ARBA" id="ARBA00022723"/>
    </source>
</evidence>
<dbReference type="PROSITE" id="PS50950">
    <property type="entry name" value="ZF_THAP"/>
    <property type="match status" value="1"/>
</dbReference>
<sequence>MTRSCSALGCSARDNGRSRERGISFHQFPIDATQRNKWILAVNRADPKSKKKITERSCAFSFSIQDLPWGLPGWRQMAEYSAAMRQFACTLHIYSSKAYDYLRKIFPLPHPSSLTIWLSSDDANPGFSNSIFSHLQQKVEKGDQAYQYCSLLVDGLALRKQLDWDPRIQHLTGFMDLGAAYRQLLTRDSLMPGSQENNLGRPTCGMHTTSGTGVTQITVSIPKTASSGITSFTASEVVSYASSSPAKPDESWIG</sequence>
<organism evidence="7 8">
    <name type="scientific">Alligator mississippiensis</name>
    <name type="common">American alligator</name>
    <dbReference type="NCBI Taxonomy" id="8496"/>
    <lineage>
        <taxon>Eukaryota</taxon>
        <taxon>Metazoa</taxon>
        <taxon>Chordata</taxon>
        <taxon>Craniata</taxon>
        <taxon>Vertebrata</taxon>
        <taxon>Euteleostomi</taxon>
        <taxon>Archelosauria</taxon>
        <taxon>Archosauria</taxon>
        <taxon>Crocodylia</taxon>
        <taxon>Alligatoridae</taxon>
        <taxon>Alligatorinae</taxon>
        <taxon>Alligator</taxon>
    </lineage>
</organism>
<evidence type="ECO:0000256" key="4">
    <source>
        <dbReference type="ARBA" id="ARBA00023125"/>
    </source>
</evidence>
<accession>A0A151P0S4</accession>